<name>A0ABX0GSS0_9ACTN</name>
<feature type="signal peptide" evidence="2">
    <location>
        <begin position="1"/>
        <end position="24"/>
    </location>
</feature>
<feature type="region of interest" description="Disordered" evidence="1">
    <location>
        <begin position="210"/>
        <end position="232"/>
    </location>
</feature>
<dbReference type="GO" id="GO:0016787">
    <property type="term" value="F:hydrolase activity"/>
    <property type="evidence" value="ECO:0007669"/>
    <property type="project" value="UniProtKB-KW"/>
</dbReference>
<feature type="region of interest" description="Disordered" evidence="1">
    <location>
        <begin position="108"/>
        <end position="138"/>
    </location>
</feature>
<evidence type="ECO:0000256" key="2">
    <source>
        <dbReference type="SAM" id="SignalP"/>
    </source>
</evidence>
<gene>
    <name evidence="3" type="ORF">G9H71_09165</name>
</gene>
<feature type="chain" id="PRO_5045735343" evidence="2">
    <location>
        <begin position="25"/>
        <end position="494"/>
    </location>
</feature>
<comment type="caution">
    <text evidence="3">The sequence shown here is derived from an EMBL/GenBank/DDBJ whole genome shotgun (WGS) entry which is preliminary data.</text>
</comment>
<keyword evidence="2" id="KW-0732">Signal</keyword>
<dbReference type="RefSeq" id="WP_166280961.1">
    <property type="nucleotide sequence ID" value="NZ_JAANNP010000003.1"/>
</dbReference>
<dbReference type="SUPFAM" id="SSF48208">
    <property type="entry name" value="Six-hairpin glycosidases"/>
    <property type="match status" value="1"/>
</dbReference>
<dbReference type="Gene3D" id="1.50.10.10">
    <property type="match status" value="1"/>
</dbReference>
<accession>A0ABX0GSS0</accession>
<dbReference type="EMBL" id="JAANNP010000003">
    <property type="protein sequence ID" value="NHC13948.1"/>
    <property type="molecule type" value="Genomic_DNA"/>
</dbReference>
<reference evidence="3 4" key="1">
    <citation type="submission" date="2020-03" db="EMBL/GenBank/DDBJ databases">
        <title>Two novel Motilibacter sp.</title>
        <authorList>
            <person name="Liu S."/>
        </authorList>
    </citation>
    <scope>NUCLEOTIDE SEQUENCE [LARGE SCALE GENOMIC DNA]</scope>
    <source>
        <strain evidence="3 4">E257</strain>
    </source>
</reference>
<protein>
    <submittedName>
        <fullName evidence="3">Glycoside hydrolase family 15</fullName>
    </submittedName>
</protein>
<evidence type="ECO:0000256" key="1">
    <source>
        <dbReference type="SAM" id="MobiDB-lite"/>
    </source>
</evidence>
<dbReference type="PANTHER" id="PTHR31616">
    <property type="entry name" value="TREHALASE"/>
    <property type="match status" value="1"/>
</dbReference>
<dbReference type="PANTHER" id="PTHR31616:SF0">
    <property type="entry name" value="GLUCAN 1,4-ALPHA-GLUCOSIDASE"/>
    <property type="match status" value="1"/>
</dbReference>
<evidence type="ECO:0000313" key="3">
    <source>
        <dbReference type="EMBL" id="NHC13948.1"/>
    </source>
</evidence>
<sequence>MWAAWHGVAAVLVASALVAGVTAAAPGPPPPLQLRSQGLAGVPGSVRVLHEERPGAEYLPGSSVLRLPDGSLVLGAAAPSVQRPARLDLDASERVERQAAELAAESRRWLAAGTVPDGDPDGGPVGGRGDGADGDSGATAQLRDMAERALLDLRLLTRPDGASLAAPEGIWAYVWPRDAAFVAAAFAATGHAGEAEAVLRWLAREQRPDGTWAARSLPDGSGPPDDRPDQLDATGWVPWAVWATVEEMRRAGDRTRARALSSELAPTVARAVAAVVGRLGPDGLPPATPDYWEVAVDGPTLGTVGPLLAGLRAAGELARQNGDLATAGAAAEGVRRLEPAVRAAWPPATPTRYADGAGGVDSAVVWLAPPFGDGSLLGPTTLDRAEQALRTPSGGVRPGEEFTNPSTAWTPETAGFALAYAAMGRRADALRLLDWLAAHRTSLGALPEKVDAYGAPASVAPLGWTAATVLLALTALERPLGVPGEQEEPARPGG</sequence>
<dbReference type="InterPro" id="IPR008928">
    <property type="entry name" value="6-hairpin_glycosidase_sf"/>
</dbReference>
<dbReference type="Proteomes" id="UP000800981">
    <property type="component" value="Unassembled WGS sequence"/>
</dbReference>
<keyword evidence="4" id="KW-1185">Reference proteome</keyword>
<keyword evidence="3" id="KW-0378">Hydrolase</keyword>
<evidence type="ECO:0000313" key="4">
    <source>
        <dbReference type="Proteomes" id="UP000800981"/>
    </source>
</evidence>
<dbReference type="InterPro" id="IPR012341">
    <property type="entry name" value="6hp_glycosidase-like_sf"/>
</dbReference>
<organism evidence="3 4">
    <name type="scientific">Motilibacter deserti</name>
    <dbReference type="NCBI Taxonomy" id="2714956"/>
    <lineage>
        <taxon>Bacteria</taxon>
        <taxon>Bacillati</taxon>
        <taxon>Actinomycetota</taxon>
        <taxon>Actinomycetes</taxon>
        <taxon>Motilibacterales</taxon>
        <taxon>Motilibacteraceae</taxon>
        <taxon>Motilibacter</taxon>
    </lineage>
</organism>
<proteinExistence type="predicted"/>